<dbReference type="CDD" id="cd06261">
    <property type="entry name" value="TM_PBP2"/>
    <property type="match status" value="1"/>
</dbReference>
<feature type="transmembrane region" description="Helical" evidence="7">
    <location>
        <begin position="131"/>
        <end position="149"/>
    </location>
</feature>
<comment type="similarity">
    <text evidence="7">Belongs to the binding-protein-dependent transport system permease family.</text>
</comment>
<dbReference type="Proteomes" id="UP001461341">
    <property type="component" value="Chromosome"/>
</dbReference>
<dbReference type="EMBL" id="CP121689">
    <property type="protein sequence ID" value="WZL77043.1"/>
    <property type="molecule type" value="Genomic_DNA"/>
</dbReference>
<proteinExistence type="inferred from homology"/>
<keyword evidence="4 7" id="KW-0812">Transmembrane</keyword>
<dbReference type="Gene3D" id="1.10.3720.10">
    <property type="entry name" value="MetI-like"/>
    <property type="match status" value="1"/>
</dbReference>
<feature type="transmembrane region" description="Helical" evidence="7">
    <location>
        <begin position="72"/>
        <end position="93"/>
    </location>
</feature>
<protein>
    <submittedName>
        <fullName evidence="9">Sugar ABC transporter permease</fullName>
    </submittedName>
</protein>
<keyword evidence="3" id="KW-1003">Cell membrane</keyword>
<evidence type="ECO:0000259" key="8">
    <source>
        <dbReference type="PROSITE" id="PS50928"/>
    </source>
</evidence>
<organism evidence="9 10">
    <name type="scientific">Thermatribacter velox</name>
    <dbReference type="NCBI Taxonomy" id="3039681"/>
    <lineage>
        <taxon>Bacteria</taxon>
        <taxon>Pseudomonadati</taxon>
        <taxon>Atribacterota</taxon>
        <taxon>Atribacteria</taxon>
        <taxon>Atribacterales</taxon>
        <taxon>Thermatribacteraceae</taxon>
        <taxon>Thermatribacter</taxon>
    </lineage>
</organism>
<evidence type="ECO:0000256" key="6">
    <source>
        <dbReference type="ARBA" id="ARBA00023136"/>
    </source>
</evidence>
<feature type="domain" description="ABC transmembrane type-1" evidence="8">
    <location>
        <begin position="68"/>
        <end position="279"/>
    </location>
</feature>
<dbReference type="Pfam" id="PF00528">
    <property type="entry name" value="BPD_transp_1"/>
    <property type="match status" value="1"/>
</dbReference>
<feature type="transmembrane region" description="Helical" evidence="7">
    <location>
        <begin position="12"/>
        <end position="35"/>
    </location>
</feature>
<evidence type="ECO:0000313" key="9">
    <source>
        <dbReference type="EMBL" id="WZL77043.1"/>
    </source>
</evidence>
<reference evidence="9 10" key="1">
    <citation type="submission" date="2023-03" db="EMBL/GenBank/DDBJ databases">
        <title>Novel Species.</title>
        <authorList>
            <person name="Ma S."/>
        </authorList>
    </citation>
    <scope>NUCLEOTIDE SEQUENCE [LARGE SCALE GENOMIC DNA]</scope>
    <source>
        <strain evidence="9 10">B11</strain>
    </source>
</reference>
<dbReference type="InterPro" id="IPR035906">
    <property type="entry name" value="MetI-like_sf"/>
</dbReference>
<accession>A0ABZ2YGW2</accession>
<evidence type="ECO:0000256" key="4">
    <source>
        <dbReference type="ARBA" id="ARBA00022692"/>
    </source>
</evidence>
<evidence type="ECO:0000256" key="3">
    <source>
        <dbReference type="ARBA" id="ARBA00022475"/>
    </source>
</evidence>
<evidence type="ECO:0000256" key="2">
    <source>
        <dbReference type="ARBA" id="ARBA00022448"/>
    </source>
</evidence>
<gene>
    <name evidence="9" type="ORF">QBE54_04800</name>
</gene>
<dbReference type="RefSeq" id="WP_369019209.1">
    <property type="nucleotide sequence ID" value="NZ_CP121689.1"/>
</dbReference>
<feature type="transmembrane region" description="Helical" evidence="7">
    <location>
        <begin position="209"/>
        <end position="227"/>
    </location>
</feature>
<keyword evidence="6 7" id="KW-0472">Membrane</keyword>
<feature type="transmembrane region" description="Helical" evidence="7">
    <location>
        <begin position="105"/>
        <end position="125"/>
    </location>
</feature>
<comment type="subcellular location">
    <subcellularLocation>
        <location evidence="1 7">Cell membrane</location>
        <topology evidence="1 7">Multi-pass membrane protein</topology>
    </subcellularLocation>
</comment>
<keyword evidence="10" id="KW-1185">Reference proteome</keyword>
<dbReference type="InterPro" id="IPR000515">
    <property type="entry name" value="MetI-like"/>
</dbReference>
<evidence type="ECO:0000256" key="7">
    <source>
        <dbReference type="RuleBase" id="RU363032"/>
    </source>
</evidence>
<dbReference type="PROSITE" id="PS50928">
    <property type="entry name" value="ABC_TM1"/>
    <property type="match status" value="1"/>
</dbReference>
<name>A0ABZ2YGW2_9BACT</name>
<dbReference type="SUPFAM" id="SSF161098">
    <property type="entry name" value="MetI-like"/>
    <property type="match status" value="1"/>
</dbReference>
<feature type="transmembrane region" description="Helical" evidence="7">
    <location>
        <begin position="262"/>
        <end position="280"/>
    </location>
</feature>
<dbReference type="PANTHER" id="PTHR43005:SF1">
    <property type="entry name" value="SPERMIDINE_PUTRESCINE TRANSPORT SYSTEM PERMEASE PROTEIN"/>
    <property type="match status" value="1"/>
</dbReference>
<evidence type="ECO:0000256" key="5">
    <source>
        <dbReference type="ARBA" id="ARBA00022989"/>
    </source>
</evidence>
<dbReference type="PANTHER" id="PTHR43005">
    <property type="entry name" value="BLR7065 PROTEIN"/>
    <property type="match status" value="1"/>
</dbReference>
<sequence>MNLRLLKRLDDWFYLLPALFFLTFVLIIPLVYIFALSFYKMPLGREAVFIGFANFTRILKDALFYKSLKNTFLYAFPAVGIKAVIGLAVAVFLNQKFRGRGFLRAISILPWALPPFICAVLFWFIYDYRGIGNFLLSLFGLKPIHWLGFEYAMPSIILVNVWHGWPFFYLGFLAGLQAIPEELYESASIDGASSWQKFLYVTLPILKPVFWIVCSLSLMWTMGDFVIPKMMTGGGPADATLTIPIATYKIAFLLGLNYPLASAYAVSILPIFAILIFFTLRQMGGSQ</sequence>
<feature type="transmembrane region" description="Helical" evidence="7">
    <location>
        <begin position="156"/>
        <end position="179"/>
    </location>
</feature>
<evidence type="ECO:0000313" key="10">
    <source>
        <dbReference type="Proteomes" id="UP001461341"/>
    </source>
</evidence>
<keyword evidence="2 7" id="KW-0813">Transport</keyword>
<keyword evidence="5 7" id="KW-1133">Transmembrane helix</keyword>
<evidence type="ECO:0000256" key="1">
    <source>
        <dbReference type="ARBA" id="ARBA00004651"/>
    </source>
</evidence>